<dbReference type="RefSeq" id="WP_369714981.1">
    <property type="nucleotide sequence ID" value="NZ_CP165647.1"/>
</dbReference>
<dbReference type="KEGG" id="lala:AB8B28_07185"/>
<keyword evidence="1" id="KW-0812">Transmembrane</keyword>
<feature type="transmembrane region" description="Helical" evidence="1">
    <location>
        <begin position="7"/>
        <end position="29"/>
    </location>
</feature>
<sequence>MRKLKYILFFVILIFGLNSCLTTMVGWGICEEIGCDSFRYKKTKINDYQGILVYFKNKQNKGTENIYLEDLKKRKKIKIKLKSGSYITVPQNFVLKDYDNNTEYLLDTQKNIGLNIRFLDKNNDNRKEFETYIKMFDGTNNEYKTIYQQSNIRKAVDKELGIAYIIKKLSETEYAVVDFYKEPFPINEIHKYMMENL</sequence>
<gene>
    <name evidence="2" type="ORF">AB8B28_07185</name>
</gene>
<reference evidence="2" key="1">
    <citation type="submission" date="2024-07" db="EMBL/GenBank/DDBJ databases">
        <authorList>
            <person name="Li X.-J."/>
            <person name="Wang X."/>
        </authorList>
    </citation>
    <scope>NUCLEOTIDE SEQUENCE</scope>
    <source>
        <strain evidence="2">HSP-536</strain>
    </source>
</reference>
<organism evidence="2">
    <name type="scientific">Leptotrichia alba</name>
    <dbReference type="NCBI Taxonomy" id="3239304"/>
    <lineage>
        <taxon>Bacteria</taxon>
        <taxon>Fusobacteriati</taxon>
        <taxon>Fusobacteriota</taxon>
        <taxon>Fusobacteriia</taxon>
        <taxon>Fusobacteriales</taxon>
        <taxon>Leptotrichiaceae</taxon>
        <taxon>Leptotrichia</taxon>
    </lineage>
</organism>
<evidence type="ECO:0000313" key="2">
    <source>
        <dbReference type="EMBL" id="XDU61440.1"/>
    </source>
</evidence>
<accession>A0AB39V1U2</accession>
<keyword evidence="1" id="KW-0472">Membrane</keyword>
<dbReference type="AlphaFoldDB" id="A0AB39V1U2"/>
<dbReference type="EMBL" id="CP165647">
    <property type="protein sequence ID" value="XDU61440.1"/>
    <property type="molecule type" value="Genomic_DNA"/>
</dbReference>
<evidence type="ECO:0008006" key="3">
    <source>
        <dbReference type="Google" id="ProtNLM"/>
    </source>
</evidence>
<evidence type="ECO:0000256" key="1">
    <source>
        <dbReference type="SAM" id="Phobius"/>
    </source>
</evidence>
<proteinExistence type="predicted"/>
<name>A0AB39V1U2_9FUSO</name>
<keyword evidence="1" id="KW-1133">Transmembrane helix</keyword>
<protein>
    <recommendedName>
        <fullName evidence="3">Lipoprotein</fullName>
    </recommendedName>
</protein>